<protein>
    <submittedName>
        <fullName evidence="1">Uncharacterized protein</fullName>
    </submittedName>
</protein>
<proteinExistence type="predicted"/>
<name>A0A3N4PR06_9BACT</name>
<reference evidence="1 2" key="1">
    <citation type="submission" date="2018-11" db="EMBL/GenBank/DDBJ databases">
        <title>Chitinophaga lutea sp.nov., isolate from arsenic contaminated soil.</title>
        <authorList>
            <person name="Zong Y."/>
        </authorList>
    </citation>
    <scope>NUCLEOTIDE SEQUENCE [LARGE SCALE GENOMIC DNA]</scope>
    <source>
        <strain evidence="1 2">ZY74</strain>
    </source>
</reference>
<gene>
    <name evidence="1" type="ORF">EGT74_19420</name>
</gene>
<accession>A0A3N4PR06</accession>
<sequence length="122" mass="13401">MGATTGPGAITTRGATVIRTGGAATITLGTGGLTTTHWALTVPVKLPDRKIREMNTFCMSIFFLRRSGRKESRAPQMKGTFSGMKRHGYRRLQPGHGRFMGRIVRFIPAIPYLTGLFDIFVT</sequence>
<dbReference type="EMBL" id="RPDH01000002">
    <property type="protein sequence ID" value="RPE09179.1"/>
    <property type="molecule type" value="Genomic_DNA"/>
</dbReference>
<comment type="caution">
    <text evidence="1">The sequence shown here is derived from an EMBL/GenBank/DDBJ whole genome shotgun (WGS) entry which is preliminary data.</text>
</comment>
<dbReference type="Proteomes" id="UP000278351">
    <property type="component" value="Unassembled WGS sequence"/>
</dbReference>
<keyword evidence="2" id="KW-1185">Reference proteome</keyword>
<evidence type="ECO:0000313" key="2">
    <source>
        <dbReference type="Proteomes" id="UP000278351"/>
    </source>
</evidence>
<organism evidence="1 2">
    <name type="scientific">Chitinophaga lutea</name>
    <dbReference type="NCBI Taxonomy" id="2488634"/>
    <lineage>
        <taxon>Bacteria</taxon>
        <taxon>Pseudomonadati</taxon>
        <taxon>Bacteroidota</taxon>
        <taxon>Chitinophagia</taxon>
        <taxon>Chitinophagales</taxon>
        <taxon>Chitinophagaceae</taxon>
        <taxon>Chitinophaga</taxon>
    </lineage>
</organism>
<evidence type="ECO:0000313" key="1">
    <source>
        <dbReference type="EMBL" id="RPE09179.1"/>
    </source>
</evidence>
<dbReference type="AlphaFoldDB" id="A0A3N4PR06"/>